<keyword evidence="8" id="KW-0966">Cell projection</keyword>
<dbReference type="AlphaFoldDB" id="A0A0C1E554"/>
<comment type="caution">
    <text evidence="8">The sequence shown here is derived from an EMBL/GenBank/DDBJ whole genome shotgun (WGS) entry which is preliminary data.</text>
</comment>
<dbReference type="PRINTS" id="PR00952">
    <property type="entry name" value="TYPE3IMQPROT"/>
</dbReference>
<evidence type="ECO:0000256" key="4">
    <source>
        <dbReference type="ARBA" id="ARBA00022692"/>
    </source>
</evidence>
<gene>
    <name evidence="8" type="primary">fliQ</name>
    <name evidence="8" type="ORF">DB43_AG00550</name>
</gene>
<dbReference type="Proteomes" id="UP000031307">
    <property type="component" value="Unassembled WGS sequence"/>
</dbReference>
<dbReference type="EMBL" id="JSAM01000117">
    <property type="protein sequence ID" value="KIA76477.1"/>
    <property type="molecule type" value="Genomic_DNA"/>
</dbReference>
<keyword evidence="8" id="KW-0969">Cilium</keyword>
<comment type="similarity">
    <text evidence="2">Belongs to the FliQ/MopD/SpaQ family.</text>
</comment>
<reference evidence="8 9" key="1">
    <citation type="journal article" date="2014" name="Mol. Biol. Evol.">
        <title>Massive expansion of Ubiquitination-related gene families within the Chlamydiae.</title>
        <authorList>
            <person name="Domman D."/>
            <person name="Collingro A."/>
            <person name="Lagkouvardos I."/>
            <person name="Gehre L."/>
            <person name="Weinmaier T."/>
            <person name="Rattei T."/>
            <person name="Subtil A."/>
            <person name="Horn M."/>
        </authorList>
    </citation>
    <scope>NUCLEOTIDE SEQUENCE [LARGE SCALE GENOMIC DNA]</scope>
    <source>
        <strain evidence="8 9">OEW1</strain>
    </source>
</reference>
<dbReference type="Pfam" id="PF01313">
    <property type="entry name" value="Bac_export_3"/>
    <property type="match status" value="1"/>
</dbReference>
<name>A0A0C1E554_9BACT</name>
<organism evidence="8 9">
    <name type="scientific">Parachlamydia acanthamoebae</name>
    <dbReference type="NCBI Taxonomy" id="83552"/>
    <lineage>
        <taxon>Bacteria</taxon>
        <taxon>Pseudomonadati</taxon>
        <taxon>Chlamydiota</taxon>
        <taxon>Chlamydiia</taxon>
        <taxon>Parachlamydiales</taxon>
        <taxon>Parachlamydiaceae</taxon>
        <taxon>Parachlamydia</taxon>
    </lineage>
</organism>
<evidence type="ECO:0000256" key="3">
    <source>
        <dbReference type="ARBA" id="ARBA00022475"/>
    </source>
</evidence>
<feature type="transmembrane region" description="Helical" evidence="7">
    <location>
        <begin position="63"/>
        <end position="85"/>
    </location>
</feature>
<evidence type="ECO:0000256" key="7">
    <source>
        <dbReference type="SAM" id="Phobius"/>
    </source>
</evidence>
<evidence type="ECO:0000256" key="1">
    <source>
        <dbReference type="ARBA" id="ARBA00004651"/>
    </source>
</evidence>
<dbReference type="PANTHER" id="PTHR34040:SF2">
    <property type="entry name" value="FLAGELLAR BIOSYNTHETIC PROTEIN FLIQ"/>
    <property type="match status" value="1"/>
</dbReference>
<dbReference type="PATRIC" id="fig|83552.4.peg.2448"/>
<dbReference type="InterPro" id="IPR006306">
    <property type="entry name" value="T3SS_HrpO"/>
</dbReference>
<sequence length="106" mass="11920">MGQYFPLKTKEYFKMHATQVIQLAYQGLLLILILSAPPILVSMFFGILVAIFQAATQIQEQTLSFTVKLCAVTLTLMFLGGWLGAQIMTFASNIFQHFPEWSLATQ</sequence>
<protein>
    <submittedName>
        <fullName evidence="8">Flagellar biosynthetic protein FliQ</fullName>
    </submittedName>
</protein>
<dbReference type="GO" id="GO:0009306">
    <property type="term" value="P:protein secretion"/>
    <property type="evidence" value="ECO:0007669"/>
    <property type="project" value="InterPro"/>
</dbReference>
<evidence type="ECO:0000256" key="5">
    <source>
        <dbReference type="ARBA" id="ARBA00022989"/>
    </source>
</evidence>
<dbReference type="PANTHER" id="PTHR34040">
    <property type="entry name" value="FLAGELLAR BIOSYNTHETIC PROTEIN FLIQ"/>
    <property type="match status" value="1"/>
</dbReference>
<dbReference type="GO" id="GO:0005886">
    <property type="term" value="C:plasma membrane"/>
    <property type="evidence" value="ECO:0007669"/>
    <property type="project" value="UniProtKB-SubCell"/>
</dbReference>
<evidence type="ECO:0000256" key="6">
    <source>
        <dbReference type="ARBA" id="ARBA00023136"/>
    </source>
</evidence>
<feature type="transmembrane region" description="Helical" evidence="7">
    <location>
        <begin position="23"/>
        <end position="51"/>
    </location>
</feature>
<comment type="subcellular location">
    <subcellularLocation>
        <location evidence="1">Cell membrane</location>
        <topology evidence="1">Multi-pass membrane protein</topology>
    </subcellularLocation>
</comment>
<keyword evidence="8" id="KW-0282">Flagellum</keyword>
<dbReference type="NCBIfam" id="TIGR01403">
    <property type="entry name" value="fliQ_rel_III"/>
    <property type="match status" value="1"/>
</dbReference>
<dbReference type="InterPro" id="IPR002191">
    <property type="entry name" value="Bac_export_3"/>
</dbReference>
<evidence type="ECO:0000313" key="9">
    <source>
        <dbReference type="Proteomes" id="UP000031307"/>
    </source>
</evidence>
<evidence type="ECO:0000256" key="2">
    <source>
        <dbReference type="ARBA" id="ARBA00006156"/>
    </source>
</evidence>
<keyword evidence="4 7" id="KW-0812">Transmembrane</keyword>
<keyword evidence="5 7" id="KW-1133">Transmembrane helix</keyword>
<evidence type="ECO:0000313" key="8">
    <source>
        <dbReference type="EMBL" id="KIA76477.1"/>
    </source>
</evidence>
<keyword evidence="3" id="KW-1003">Cell membrane</keyword>
<keyword evidence="6 7" id="KW-0472">Membrane</keyword>
<dbReference type="PIRSF" id="PIRSF004669">
    <property type="entry name" value="FliQ"/>
    <property type="match status" value="1"/>
</dbReference>
<proteinExistence type="inferred from homology"/>
<accession>A0A0C1E554</accession>